<dbReference type="SUPFAM" id="SSF53067">
    <property type="entry name" value="Actin-like ATPase domain"/>
    <property type="match status" value="2"/>
</dbReference>
<name>A0A841SX92_9BACL</name>
<reference evidence="6 7" key="1">
    <citation type="submission" date="2020-08" db="EMBL/GenBank/DDBJ databases">
        <title>Cohnella phylogeny.</title>
        <authorList>
            <person name="Dunlap C."/>
        </authorList>
    </citation>
    <scope>NUCLEOTIDE SEQUENCE [LARGE SCALE GENOMIC DNA]</scope>
    <source>
        <strain evidence="6 7">DSM 25241</strain>
    </source>
</reference>
<dbReference type="InterPro" id="IPR050406">
    <property type="entry name" value="FGGY_Carb_Kinase"/>
</dbReference>
<dbReference type="InterPro" id="IPR018484">
    <property type="entry name" value="FGGY_N"/>
</dbReference>
<organism evidence="6 7">
    <name type="scientific">Cohnella thailandensis</name>
    <dbReference type="NCBI Taxonomy" id="557557"/>
    <lineage>
        <taxon>Bacteria</taxon>
        <taxon>Bacillati</taxon>
        <taxon>Bacillota</taxon>
        <taxon>Bacilli</taxon>
        <taxon>Bacillales</taxon>
        <taxon>Paenibacillaceae</taxon>
        <taxon>Cohnella</taxon>
    </lineage>
</organism>
<feature type="domain" description="Carbohydrate kinase FGGY N-terminal" evidence="4">
    <location>
        <begin position="3"/>
        <end position="249"/>
    </location>
</feature>
<comment type="caution">
    <text evidence="6">The sequence shown here is derived from an EMBL/GenBank/DDBJ whole genome shotgun (WGS) entry which is preliminary data.</text>
</comment>
<sequence length="506" mass="53771">MPYLVTADIGTQGTKAAIVGANGEIAGTAFRPSRLIRGARGSVEQDPEEMFRSVVEGIREALEASGVSGGEVAAIGLDGQMAGILGIDREGNAVTPYDSWLDTRCESAMPEIRAWGEKEVIRLTGAPVTYAHGPKKLWWRSERPDVYRRIAKFVVPSAFAAGRLAGLSADEAFVDYTHLHFTGFADAKGNRWSPELIRAFGLDADKLPRIVNPWDVVGYLTPEYAALTGLAAGTPIVAGCGDTAAASLGGGLVRPGQLLDIAGTASVLACGVDRYSPDVETKTLIFARSVIPGLWAPLAYINGGGECLSWYRKLIGPDEAGAPSFDELNRMAESVPPGSDGLLFVPHFGGSVCPNDADLRGAWLGLNWSHGKAAMYRSILESIAYEYRSYLDILERLSGSIPYHEVNAAGGGAKSGLFNRIKADVLGIPVRTLKSVDTTISGSAVIAGYGVGLFDDLAKTAESFLAFGDVHEPTPEGRESYAAPARRYRQAVEGLSALYGRLKGED</sequence>
<dbReference type="PANTHER" id="PTHR43095">
    <property type="entry name" value="SUGAR KINASE"/>
    <property type="match status" value="1"/>
</dbReference>
<accession>A0A841SX92</accession>
<dbReference type="GO" id="GO:0005975">
    <property type="term" value="P:carbohydrate metabolic process"/>
    <property type="evidence" value="ECO:0007669"/>
    <property type="project" value="InterPro"/>
</dbReference>
<dbReference type="Pfam" id="PF00370">
    <property type="entry name" value="FGGY_N"/>
    <property type="match status" value="1"/>
</dbReference>
<feature type="domain" description="Carbohydrate kinase FGGY C-terminal" evidence="5">
    <location>
        <begin position="286"/>
        <end position="449"/>
    </location>
</feature>
<evidence type="ECO:0000256" key="1">
    <source>
        <dbReference type="ARBA" id="ARBA00009156"/>
    </source>
</evidence>
<dbReference type="InterPro" id="IPR043129">
    <property type="entry name" value="ATPase_NBD"/>
</dbReference>
<dbReference type="RefSeq" id="WP_185121128.1">
    <property type="nucleotide sequence ID" value="NZ_JACJVQ010000015.1"/>
</dbReference>
<evidence type="ECO:0000259" key="5">
    <source>
        <dbReference type="Pfam" id="PF02782"/>
    </source>
</evidence>
<evidence type="ECO:0000313" key="7">
    <source>
        <dbReference type="Proteomes" id="UP000535838"/>
    </source>
</evidence>
<dbReference type="InterPro" id="IPR000577">
    <property type="entry name" value="Carb_kinase_FGGY"/>
</dbReference>
<dbReference type="GO" id="GO:0016301">
    <property type="term" value="F:kinase activity"/>
    <property type="evidence" value="ECO:0007669"/>
    <property type="project" value="UniProtKB-KW"/>
</dbReference>
<evidence type="ECO:0000313" key="6">
    <source>
        <dbReference type="EMBL" id="MBB6635892.1"/>
    </source>
</evidence>
<keyword evidence="2" id="KW-0808">Transferase</keyword>
<gene>
    <name evidence="6" type="ORF">H7B67_17360</name>
</gene>
<dbReference type="Gene3D" id="3.30.420.40">
    <property type="match status" value="2"/>
</dbReference>
<dbReference type="PIRSF" id="PIRSF000538">
    <property type="entry name" value="GlpK"/>
    <property type="match status" value="1"/>
</dbReference>
<dbReference type="PANTHER" id="PTHR43095:SF5">
    <property type="entry name" value="XYLULOSE KINASE"/>
    <property type="match status" value="1"/>
</dbReference>
<dbReference type="Pfam" id="PF02782">
    <property type="entry name" value="FGGY_C"/>
    <property type="match status" value="1"/>
</dbReference>
<protein>
    <submittedName>
        <fullName evidence="6">Xylulose kinase</fullName>
    </submittedName>
</protein>
<comment type="similarity">
    <text evidence="1">Belongs to the FGGY kinase family.</text>
</comment>
<evidence type="ECO:0000256" key="2">
    <source>
        <dbReference type="ARBA" id="ARBA00022679"/>
    </source>
</evidence>
<dbReference type="Proteomes" id="UP000535838">
    <property type="component" value="Unassembled WGS sequence"/>
</dbReference>
<keyword evidence="3 6" id="KW-0418">Kinase</keyword>
<dbReference type="InterPro" id="IPR018485">
    <property type="entry name" value="FGGY_C"/>
</dbReference>
<dbReference type="CDD" id="cd00366">
    <property type="entry name" value="ASKHA_NBD_FGGY"/>
    <property type="match status" value="1"/>
</dbReference>
<dbReference type="AlphaFoldDB" id="A0A841SX92"/>
<evidence type="ECO:0000256" key="3">
    <source>
        <dbReference type="ARBA" id="ARBA00022777"/>
    </source>
</evidence>
<proteinExistence type="inferred from homology"/>
<dbReference type="EMBL" id="JACJVQ010000015">
    <property type="protein sequence ID" value="MBB6635892.1"/>
    <property type="molecule type" value="Genomic_DNA"/>
</dbReference>
<keyword evidence="7" id="KW-1185">Reference proteome</keyword>
<evidence type="ECO:0000259" key="4">
    <source>
        <dbReference type="Pfam" id="PF00370"/>
    </source>
</evidence>